<protein>
    <recommendedName>
        <fullName evidence="3">Regulatory protein RecX</fullName>
    </recommendedName>
</protein>
<evidence type="ECO:0000256" key="5">
    <source>
        <dbReference type="SAM" id="MobiDB-lite"/>
    </source>
</evidence>
<dbReference type="PANTHER" id="PTHR33602">
    <property type="entry name" value="REGULATORY PROTEIN RECX FAMILY PROTEIN"/>
    <property type="match status" value="1"/>
</dbReference>
<organism evidence="8 9">
    <name type="scientific">Gossypium arboreum</name>
    <name type="common">Tree cotton</name>
    <name type="synonym">Gossypium nanking</name>
    <dbReference type="NCBI Taxonomy" id="29729"/>
    <lineage>
        <taxon>Eukaryota</taxon>
        <taxon>Viridiplantae</taxon>
        <taxon>Streptophyta</taxon>
        <taxon>Embryophyta</taxon>
        <taxon>Tracheophyta</taxon>
        <taxon>Spermatophyta</taxon>
        <taxon>Magnoliopsida</taxon>
        <taxon>eudicotyledons</taxon>
        <taxon>Gunneridae</taxon>
        <taxon>Pentapetalae</taxon>
        <taxon>rosids</taxon>
        <taxon>malvids</taxon>
        <taxon>Malvales</taxon>
        <taxon>Malvaceae</taxon>
        <taxon>Malvoideae</taxon>
        <taxon>Gossypium</taxon>
    </lineage>
</organism>
<dbReference type="Proteomes" id="UP001358586">
    <property type="component" value="Chromosome 5"/>
</dbReference>
<keyword evidence="4" id="KW-0963">Cytoplasm</keyword>
<dbReference type="Gene3D" id="1.10.10.10">
    <property type="entry name" value="Winged helix-like DNA-binding domain superfamily/Winged helix DNA-binding domain"/>
    <property type="match status" value="3"/>
</dbReference>
<evidence type="ECO:0000313" key="9">
    <source>
        <dbReference type="Proteomes" id="UP001358586"/>
    </source>
</evidence>
<comment type="similarity">
    <text evidence="2">Belongs to the RecX family.</text>
</comment>
<comment type="caution">
    <text evidence="8">The sequence shown here is derived from an EMBL/GenBank/DDBJ whole genome shotgun (WGS) entry which is preliminary data.</text>
</comment>
<gene>
    <name evidence="8" type="ORF">PVK06_018417</name>
</gene>
<dbReference type="InterPro" id="IPR053925">
    <property type="entry name" value="RecX_HTH_3rd"/>
</dbReference>
<keyword evidence="9" id="KW-1185">Reference proteome</keyword>
<feature type="region of interest" description="Disordered" evidence="5">
    <location>
        <begin position="93"/>
        <end position="120"/>
    </location>
</feature>
<evidence type="ECO:0000256" key="2">
    <source>
        <dbReference type="ARBA" id="ARBA00009695"/>
    </source>
</evidence>
<name>A0ABR0Q5B8_GOSAR</name>
<sequence>MGAFKLPVSSLSFGHKLQVRYFKVLTELKSLNLKLKILKMSIFAGNFSFKISSTLQFRVFSFPWVNGNKAIFCLKEKEYSSSVPVRYIPKKSLETEEPETSSHSKGLSKNESRKSAASNVFGRKFTNNEDSVIDKKSQTQSGMFKKIALHDDVQQGDEIMVKPVEVVEEVPQGQNMNRKNSLQVCKRMSDAEKSAIELLAARAFTAVELRKKLLGKRFDLDIVETLITDLQNRGLINDSLYAEAFSRSRWSSSTWGPRRIKQALFKKGISEADAENALKLVFEGRDSDSNDDQESRLGFSKLSMDHLLIQASKQWLRGRDVPKETRKSRIVRWLQYRGFNWGVIGSVLKKLESQYPS</sequence>
<dbReference type="InterPro" id="IPR036388">
    <property type="entry name" value="WH-like_DNA-bd_sf"/>
</dbReference>
<dbReference type="PANTHER" id="PTHR33602:SF1">
    <property type="entry name" value="REGULATORY PROTEIN RECX FAMILY PROTEIN"/>
    <property type="match status" value="1"/>
</dbReference>
<dbReference type="InterPro" id="IPR053924">
    <property type="entry name" value="RecX_HTH_2nd"/>
</dbReference>
<evidence type="ECO:0000256" key="1">
    <source>
        <dbReference type="ARBA" id="ARBA00004496"/>
    </source>
</evidence>
<reference evidence="8 9" key="1">
    <citation type="submission" date="2023-03" db="EMBL/GenBank/DDBJ databases">
        <title>WGS of Gossypium arboreum.</title>
        <authorList>
            <person name="Yu D."/>
        </authorList>
    </citation>
    <scope>NUCLEOTIDE SEQUENCE [LARGE SCALE GENOMIC DNA]</scope>
    <source>
        <tissue evidence="8">Leaf</tissue>
    </source>
</reference>
<feature type="domain" description="RecX third three-helical" evidence="7">
    <location>
        <begin position="305"/>
        <end position="348"/>
    </location>
</feature>
<dbReference type="HAMAP" id="MF_01114">
    <property type="entry name" value="RecX"/>
    <property type="match status" value="1"/>
</dbReference>
<dbReference type="InterPro" id="IPR003783">
    <property type="entry name" value="Regulatory_RecX"/>
</dbReference>
<evidence type="ECO:0000259" key="6">
    <source>
        <dbReference type="Pfam" id="PF02631"/>
    </source>
</evidence>
<evidence type="ECO:0000256" key="3">
    <source>
        <dbReference type="ARBA" id="ARBA00018111"/>
    </source>
</evidence>
<evidence type="ECO:0000313" key="8">
    <source>
        <dbReference type="EMBL" id="KAK5834535.1"/>
    </source>
</evidence>
<accession>A0ABR0Q5B8</accession>
<dbReference type="Pfam" id="PF02631">
    <property type="entry name" value="RecX_HTH2"/>
    <property type="match status" value="1"/>
</dbReference>
<evidence type="ECO:0000256" key="4">
    <source>
        <dbReference type="ARBA" id="ARBA00022490"/>
    </source>
</evidence>
<comment type="subcellular location">
    <subcellularLocation>
        <location evidence="1">Cytoplasm</location>
    </subcellularLocation>
</comment>
<dbReference type="Pfam" id="PF21981">
    <property type="entry name" value="RecX_HTH3"/>
    <property type="match status" value="1"/>
</dbReference>
<dbReference type="EMBL" id="JARKNE010000005">
    <property type="protein sequence ID" value="KAK5834535.1"/>
    <property type="molecule type" value="Genomic_DNA"/>
</dbReference>
<proteinExistence type="inferred from homology"/>
<evidence type="ECO:0000259" key="7">
    <source>
        <dbReference type="Pfam" id="PF21981"/>
    </source>
</evidence>
<feature type="domain" description="RecX second three-helical" evidence="6">
    <location>
        <begin position="237"/>
        <end position="278"/>
    </location>
</feature>